<dbReference type="InterPro" id="IPR010451">
    <property type="entry name" value="Acetoacetate_decarboxylase"/>
</dbReference>
<dbReference type="VEuPathDB" id="FungiDB:M747DRAFT_308865"/>
<sequence>MGDIDPRTAQGGLHILIAGAGIGGLAAAIALRQQGHRVELFERSRFANEIGAAIHLTPNANSALLRLGIDGTKFGAVETEQLRMFTPSGEPLATIDNKAHAGKWRHKWTLVHRAHLHEALKVASQAPGPGIPAQLHTSSKIVDIDPKNATVTLENGGTFKGDVVIGADGVHSLARSKLPFAKDIKPFSSGKNAFRFLIKRQDALEDPETRSLAMVYSSVDMWDSDEKRVVIYPCANNELLNFVCIHPDTLSTINTSSDWNQEASKEALLEVFKEFNPQVLKMLAKADPYTLRVWPLLDMETLPTWVDDRLAIIGDAAHPFLPYRASGGAMAIEDSVSLAVMLSRDVTREEIPERLKLYEKARHNRASTVQQMTRDSSKPQSVETMEAMTDYIYGHDEFDYSTQLLRKHLWNKLPAKYWRQPIVFGPMPGPRQDWWGRNRVQKSLKSTFQTASIRFKTSRTLLQNLLPNERYSFTDPSTVAYASFSQTRLHGMDWLGGGGYRHLGLYIEGVQYKKTDGEVVKGLYLPILFESLTDPIVSGREELGMPKLYTAIEAHERSNSYHLTTSWEGAVWGHFHLEDLEDQDFSMNPPQNIGKGDLIYRYMPQVGRANKGQPEAEYPVLVPQEEEQKNIPSRITRLRTTKNARIEIDALSWEALPTLHHVISRLAEIPVDEIVSAKVVEGEGVADVSCARRIEFCVTYTVNHDYKYRLEYAYCCRRQYTASYV</sequence>
<evidence type="ECO:0000256" key="6">
    <source>
        <dbReference type="SAM" id="Phobius"/>
    </source>
</evidence>
<dbReference type="SUPFAM" id="SSF54373">
    <property type="entry name" value="FAD-linked reductases, C-terminal domain"/>
    <property type="match status" value="1"/>
</dbReference>
<reference evidence="8 9" key="1">
    <citation type="submission" date="2018-07" db="EMBL/GenBank/DDBJ databases">
        <title>Section-level genome sequencing of Aspergillus section Nigri to investigate inter- and intra-species variation.</title>
        <authorList>
            <consortium name="DOE Joint Genome Institute"/>
            <person name="Vesth T.C."/>
            <person name="Nybo J.L."/>
            <person name="Theobald S."/>
            <person name="Frisvad J.C."/>
            <person name="Larsen T.O."/>
            <person name="Nielsen K.F."/>
            <person name="Hoof J.B."/>
            <person name="Brandl J."/>
            <person name="Salamov A."/>
            <person name="Riley R."/>
            <person name="Gladden J.M."/>
            <person name="Phatale P."/>
            <person name="Nielsen M.T."/>
            <person name="Lyhne E.K."/>
            <person name="Kogle M.E."/>
            <person name="Strasser K."/>
            <person name="McDonnell E."/>
            <person name="Barry K."/>
            <person name="Clum A."/>
            <person name="Chen C."/>
            <person name="Nolan M."/>
            <person name="Sandor L."/>
            <person name="Kuo A."/>
            <person name="Lipzen A."/>
            <person name="Hainaut M."/>
            <person name="Drula E."/>
            <person name="Tsang A."/>
            <person name="Magnuson J.K."/>
            <person name="Henrissat B."/>
            <person name="Wiebenga A."/>
            <person name="Simmons B.A."/>
            <person name="Makela M.R."/>
            <person name="De vries R.P."/>
            <person name="Grigoriev I.V."/>
            <person name="Mortensen U.H."/>
            <person name="Baker S.E."/>
            <person name="Andersen M.R."/>
        </authorList>
    </citation>
    <scope>NUCLEOTIDE SEQUENCE [LARGE SCALE GENOMIC DNA]</scope>
    <source>
        <strain evidence="8 9">ATCC 13496</strain>
    </source>
</reference>
<dbReference type="FunFam" id="2.40.400.10:FF:000001">
    <property type="entry name" value="FAD binding domain protein"/>
    <property type="match status" value="1"/>
</dbReference>
<proteinExistence type="inferred from homology"/>
<dbReference type="Pfam" id="PF06314">
    <property type="entry name" value="ADC"/>
    <property type="match status" value="1"/>
</dbReference>
<dbReference type="PANTHER" id="PTHR13789">
    <property type="entry name" value="MONOOXYGENASE"/>
    <property type="match status" value="1"/>
</dbReference>
<evidence type="ECO:0000259" key="7">
    <source>
        <dbReference type="Pfam" id="PF01494"/>
    </source>
</evidence>
<dbReference type="PRINTS" id="PR00420">
    <property type="entry name" value="RNGMNOXGNASE"/>
</dbReference>
<evidence type="ECO:0000256" key="4">
    <source>
        <dbReference type="ARBA" id="ARBA00023002"/>
    </source>
</evidence>
<feature type="domain" description="FAD-binding" evidence="7">
    <location>
        <begin position="15"/>
        <end position="371"/>
    </location>
</feature>
<comment type="similarity">
    <text evidence="1">Belongs to the paxM FAD-dependent monooxygenase family.</text>
</comment>
<dbReference type="SUPFAM" id="SSF51905">
    <property type="entry name" value="FAD/NAD(P)-binding domain"/>
    <property type="match status" value="1"/>
</dbReference>
<keyword evidence="6" id="KW-1133">Transmembrane helix</keyword>
<evidence type="ECO:0000313" key="8">
    <source>
        <dbReference type="EMBL" id="RDH16750.1"/>
    </source>
</evidence>
<dbReference type="Pfam" id="PF01494">
    <property type="entry name" value="FAD_binding_3"/>
    <property type="match status" value="1"/>
</dbReference>
<evidence type="ECO:0000256" key="5">
    <source>
        <dbReference type="ARBA" id="ARBA00023033"/>
    </source>
</evidence>
<dbReference type="PANTHER" id="PTHR13789:SF261">
    <property type="entry name" value="HYDROXYLASE, PUTATIVE (AFU_ORTHOLOGUE AFUA_7G00590)-RELATED"/>
    <property type="match status" value="1"/>
</dbReference>
<gene>
    <name evidence="8" type="ORF">M747DRAFT_308865</name>
</gene>
<dbReference type="EMBL" id="KZ851936">
    <property type="protein sequence ID" value="RDH16750.1"/>
    <property type="molecule type" value="Genomic_DNA"/>
</dbReference>
<dbReference type="AlphaFoldDB" id="A0A370BRA4"/>
<dbReference type="InterPro" id="IPR023375">
    <property type="entry name" value="ADC_dom_sf"/>
</dbReference>
<evidence type="ECO:0000256" key="1">
    <source>
        <dbReference type="ARBA" id="ARBA00007992"/>
    </source>
</evidence>
<name>A0A370BRA4_ASPNG</name>
<keyword evidence="2" id="KW-0285">Flavoprotein</keyword>
<keyword evidence="4" id="KW-0560">Oxidoreductase</keyword>
<keyword evidence="6" id="KW-0812">Transmembrane</keyword>
<dbReference type="GO" id="GO:0071949">
    <property type="term" value="F:FAD binding"/>
    <property type="evidence" value="ECO:0007669"/>
    <property type="project" value="InterPro"/>
</dbReference>
<dbReference type="InterPro" id="IPR050493">
    <property type="entry name" value="FAD-dep_Monooxygenase_BioMet"/>
</dbReference>
<dbReference type="InterPro" id="IPR002938">
    <property type="entry name" value="FAD-bd"/>
</dbReference>
<keyword evidence="6" id="KW-0472">Membrane</keyword>
<evidence type="ECO:0000256" key="3">
    <source>
        <dbReference type="ARBA" id="ARBA00022827"/>
    </source>
</evidence>
<dbReference type="GO" id="GO:0004497">
    <property type="term" value="F:monooxygenase activity"/>
    <property type="evidence" value="ECO:0007669"/>
    <property type="project" value="UniProtKB-KW"/>
</dbReference>
<dbReference type="GO" id="GO:0016829">
    <property type="term" value="F:lyase activity"/>
    <property type="evidence" value="ECO:0007669"/>
    <property type="project" value="InterPro"/>
</dbReference>
<keyword evidence="3" id="KW-0274">FAD</keyword>
<organism evidence="8 9">
    <name type="scientific">Aspergillus niger ATCC 13496</name>
    <dbReference type="NCBI Taxonomy" id="1353008"/>
    <lineage>
        <taxon>Eukaryota</taxon>
        <taxon>Fungi</taxon>
        <taxon>Dikarya</taxon>
        <taxon>Ascomycota</taxon>
        <taxon>Pezizomycotina</taxon>
        <taxon>Eurotiomycetes</taxon>
        <taxon>Eurotiomycetidae</taxon>
        <taxon>Eurotiales</taxon>
        <taxon>Aspergillaceae</taxon>
        <taxon>Aspergillus</taxon>
        <taxon>Aspergillus subgen. Circumdati</taxon>
    </lineage>
</organism>
<protein>
    <submittedName>
        <fullName evidence="8">FAD/NAD(P)-binding domain-containing protein</fullName>
    </submittedName>
</protein>
<dbReference type="Gene3D" id="3.50.50.60">
    <property type="entry name" value="FAD/NAD(P)-binding domain"/>
    <property type="match status" value="1"/>
</dbReference>
<evidence type="ECO:0000313" key="9">
    <source>
        <dbReference type="Proteomes" id="UP000253845"/>
    </source>
</evidence>
<dbReference type="Proteomes" id="UP000253845">
    <property type="component" value="Unassembled WGS sequence"/>
</dbReference>
<accession>A0A370BRA4</accession>
<keyword evidence="5" id="KW-0503">Monooxygenase</keyword>
<dbReference type="Gene3D" id="2.40.400.10">
    <property type="entry name" value="Acetoacetate decarboxylase-like"/>
    <property type="match status" value="1"/>
</dbReference>
<feature type="transmembrane region" description="Helical" evidence="6">
    <location>
        <begin position="12"/>
        <end position="31"/>
    </location>
</feature>
<dbReference type="Gene3D" id="3.30.9.30">
    <property type="match status" value="1"/>
</dbReference>
<dbReference type="SUPFAM" id="SSF160104">
    <property type="entry name" value="Acetoacetate decarboxylase-like"/>
    <property type="match status" value="1"/>
</dbReference>
<evidence type="ECO:0000256" key="2">
    <source>
        <dbReference type="ARBA" id="ARBA00022630"/>
    </source>
</evidence>
<dbReference type="InterPro" id="IPR036188">
    <property type="entry name" value="FAD/NAD-bd_sf"/>
</dbReference>